<dbReference type="AlphaFoldDB" id="G2PQL1"/>
<dbReference type="SUPFAM" id="SSF46626">
    <property type="entry name" value="Cytochrome c"/>
    <property type="match status" value="1"/>
</dbReference>
<dbReference type="OrthoDB" id="9786191at2"/>
<dbReference type="PROSITE" id="PS51257">
    <property type="entry name" value="PROKAR_LIPOPROTEIN"/>
    <property type="match status" value="1"/>
</dbReference>
<dbReference type="eggNOG" id="COG2010">
    <property type="taxonomic scope" value="Bacteria"/>
</dbReference>
<name>G2PQL1_ALLRU</name>
<dbReference type="HOGENOM" id="CLU_141559_0_0_10"/>
<protein>
    <recommendedName>
        <fullName evidence="4">Cytochrome c domain-containing protein</fullName>
    </recommendedName>
</protein>
<dbReference type="RefSeq" id="WP_014033929.1">
    <property type="nucleotide sequence ID" value="NC_015945.1"/>
</dbReference>
<gene>
    <name evidence="2" type="ordered locus">Murru_2613</name>
</gene>
<dbReference type="KEGG" id="mrs:Murru_2613"/>
<feature type="chain" id="PRO_5003435630" description="Cytochrome c domain-containing protein" evidence="1">
    <location>
        <begin position="25"/>
        <end position="122"/>
    </location>
</feature>
<dbReference type="InterPro" id="IPR036909">
    <property type="entry name" value="Cyt_c-like_dom_sf"/>
</dbReference>
<evidence type="ECO:0000313" key="3">
    <source>
        <dbReference type="Proteomes" id="UP000008908"/>
    </source>
</evidence>
<feature type="signal peptide" evidence="1">
    <location>
        <begin position="1"/>
        <end position="24"/>
    </location>
</feature>
<sequence>MKNVLTVFVFAFLFLLSCSNDSESDLTGPQTGNENEFVTYNDNIKAVISNNCLSCHSSPPTNGAPFSLTTYTQVKNRAENGSLLAAISKQTGEAGAMPPTGRMPQATIDLVEQWIADGLLED</sequence>
<evidence type="ECO:0000313" key="2">
    <source>
        <dbReference type="EMBL" id="AEM71648.1"/>
    </source>
</evidence>
<evidence type="ECO:0008006" key="4">
    <source>
        <dbReference type="Google" id="ProtNLM"/>
    </source>
</evidence>
<dbReference type="GO" id="GO:0020037">
    <property type="term" value="F:heme binding"/>
    <property type="evidence" value="ECO:0007669"/>
    <property type="project" value="InterPro"/>
</dbReference>
<keyword evidence="1" id="KW-0732">Signal</keyword>
<dbReference type="Proteomes" id="UP000008908">
    <property type="component" value="Chromosome"/>
</dbReference>
<reference evidence="2 3" key="2">
    <citation type="journal article" date="2012" name="Stand. Genomic Sci.">
        <title>Complete genome sequence of the facultatively anaerobic, appendaged bacterium Muricauda ruestringensis type strain (B1(T)).</title>
        <authorList>
            <person name="Huntemann M."/>
            <person name="Teshima H."/>
            <person name="Lapidus A."/>
            <person name="Nolan M."/>
            <person name="Lucas S."/>
            <person name="Hammon N."/>
            <person name="Deshpande S."/>
            <person name="Cheng J.F."/>
            <person name="Tapia R."/>
            <person name="Goodwin L.A."/>
            <person name="Pitluck S."/>
            <person name="Liolios K."/>
            <person name="Pagani I."/>
            <person name="Ivanova N."/>
            <person name="Mavromatis K."/>
            <person name="Mikhailova N."/>
            <person name="Pati A."/>
            <person name="Chen A."/>
            <person name="Palaniappan K."/>
            <person name="Land M."/>
            <person name="Hauser L."/>
            <person name="Pan C."/>
            <person name="Brambilla E.M."/>
            <person name="Rohde M."/>
            <person name="Spring S."/>
            <person name="Goker M."/>
            <person name="Detter J.C."/>
            <person name="Bristow J."/>
            <person name="Eisen J.A."/>
            <person name="Markowitz V."/>
            <person name="Hugenholtz P."/>
            <person name="Kyrpides N.C."/>
            <person name="Klenk H.P."/>
            <person name="Woyke T."/>
        </authorList>
    </citation>
    <scope>NUCLEOTIDE SEQUENCE [LARGE SCALE GENOMIC DNA]</scope>
    <source>
        <strain evidence="3">DSM 13258 / LMG 19739 / B1</strain>
    </source>
</reference>
<keyword evidence="3" id="KW-1185">Reference proteome</keyword>
<dbReference type="EMBL" id="CP002999">
    <property type="protein sequence ID" value="AEM71648.1"/>
    <property type="molecule type" value="Genomic_DNA"/>
</dbReference>
<dbReference type="GO" id="GO:0009055">
    <property type="term" value="F:electron transfer activity"/>
    <property type="evidence" value="ECO:0007669"/>
    <property type="project" value="InterPro"/>
</dbReference>
<reference evidence="3" key="1">
    <citation type="submission" date="2011-08" db="EMBL/GenBank/DDBJ databases">
        <title>The complete genome of Muricauda ruestringensis DSM 13258.</title>
        <authorList>
            <person name="Lucas S."/>
            <person name="Han J."/>
            <person name="Lapidus A."/>
            <person name="Bruce D."/>
            <person name="Goodwin L."/>
            <person name="Pitluck S."/>
            <person name="Peters L."/>
            <person name="Kyrpides N."/>
            <person name="Mavromatis K."/>
            <person name="Ivanova N."/>
            <person name="Ovchinnikova G."/>
            <person name="Teshima H."/>
            <person name="Detter J.C."/>
            <person name="Tapia R."/>
            <person name="Han C."/>
            <person name="Land M."/>
            <person name="Hauser L."/>
            <person name="Markowitz V."/>
            <person name="Cheng J.-F."/>
            <person name="Hugenholtz P."/>
            <person name="Woyke T."/>
            <person name="Wu D."/>
            <person name="Spring S."/>
            <person name="Schroeder M."/>
            <person name="Brambilla E."/>
            <person name="Klenk H.-P."/>
            <person name="Eisen J.A."/>
        </authorList>
    </citation>
    <scope>NUCLEOTIDE SEQUENCE [LARGE SCALE GENOMIC DNA]</scope>
    <source>
        <strain evidence="3">DSM 13258 / LMG 19739 / B1</strain>
    </source>
</reference>
<organism evidence="2 3">
    <name type="scientific">Allomuricauda ruestringensis (strain DSM 13258 / CIP 107369 / LMG 19739 / B1)</name>
    <name type="common">Muricauda ruestringensis</name>
    <dbReference type="NCBI Taxonomy" id="886377"/>
    <lineage>
        <taxon>Bacteria</taxon>
        <taxon>Pseudomonadati</taxon>
        <taxon>Bacteroidota</taxon>
        <taxon>Flavobacteriia</taxon>
        <taxon>Flavobacteriales</taxon>
        <taxon>Flavobacteriaceae</taxon>
        <taxon>Flagellimonas</taxon>
    </lineage>
</organism>
<proteinExistence type="predicted"/>
<evidence type="ECO:0000256" key="1">
    <source>
        <dbReference type="SAM" id="SignalP"/>
    </source>
</evidence>
<accession>G2PQL1</accession>
<dbReference type="STRING" id="886377.Murru_2613"/>